<protein>
    <submittedName>
        <fullName evidence="5">Uncharacterized protein</fullName>
    </submittedName>
</protein>
<dbReference type="Pfam" id="PF14880">
    <property type="entry name" value="COX14"/>
    <property type="match status" value="1"/>
</dbReference>
<dbReference type="OrthoDB" id="7961613at2759"/>
<evidence type="ECO:0000313" key="5">
    <source>
        <dbReference type="EMBL" id="CAH0557181.1"/>
    </source>
</evidence>
<dbReference type="InterPro" id="IPR029208">
    <property type="entry name" value="COX14"/>
</dbReference>
<accession>A0A9P0B886</accession>
<keyword evidence="2" id="KW-0812">Transmembrane</keyword>
<organism evidence="5 6">
    <name type="scientific">Brassicogethes aeneus</name>
    <name type="common">Rape pollen beetle</name>
    <name type="synonym">Meligethes aeneus</name>
    <dbReference type="NCBI Taxonomy" id="1431903"/>
    <lineage>
        <taxon>Eukaryota</taxon>
        <taxon>Metazoa</taxon>
        <taxon>Ecdysozoa</taxon>
        <taxon>Arthropoda</taxon>
        <taxon>Hexapoda</taxon>
        <taxon>Insecta</taxon>
        <taxon>Pterygota</taxon>
        <taxon>Neoptera</taxon>
        <taxon>Endopterygota</taxon>
        <taxon>Coleoptera</taxon>
        <taxon>Polyphaga</taxon>
        <taxon>Cucujiformia</taxon>
        <taxon>Nitidulidae</taxon>
        <taxon>Meligethinae</taxon>
        <taxon>Brassicogethes</taxon>
    </lineage>
</organism>
<sequence>MRRLPSKTNSILDTLHKGFVCTCIAVTAYGFAVLGNRYYCYLTQTKPILDTQKQKEKEILLAEGSSDHLLDTAKTIKL</sequence>
<dbReference type="EMBL" id="OV121136">
    <property type="protein sequence ID" value="CAH0557181.1"/>
    <property type="molecule type" value="Genomic_DNA"/>
</dbReference>
<keyword evidence="3" id="KW-1133">Transmembrane helix</keyword>
<dbReference type="Proteomes" id="UP001154078">
    <property type="component" value="Chromosome 5"/>
</dbReference>
<gene>
    <name evidence="5" type="ORF">MELIAE_LOCUS7957</name>
</gene>
<evidence type="ECO:0000256" key="4">
    <source>
        <dbReference type="ARBA" id="ARBA00023136"/>
    </source>
</evidence>
<evidence type="ECO:0000256" key="1">
    <source>
        <dbReference type="ARBA" id="ARBA00004167"/>
    </source>
</evidence>
<evidence type="ECO:0000256" key="3">
    <source>
        <dbReference type="ARBA" id="ARBA00022989"/>
    </source>
</evidence>
<dbReference type="AlphaFoldDB" id="A0A9P0B886"/>
<dbReference type="GO" id="GO:0016020">
    <property type="term" value="C:membrane"/>
    <property type="evidence" value="ECO:0007669"/>
    <property type="project" value="UniProtKB-SubCell"/>
</dbReference>
<keyword evidence="6" id="KW-1185">Reference proteome</keyword>
<name>A0A9P0B886_BRAAE</name>
<proteinExistence type="predicted"/>
<comment type="subcellular location">
    <subcellularLocation>
        <location evidence="1">Membrane</location>
        <topology evidence="1">Single-pass membrane protein</topology>
    </subcellularLocation>
</comment>
<evidence type="ECO:0000256" key="2">
    <source>
        <dbReference type="ARBA" id="ARBA00022692"/>
    </source>
</evidence>
<reference evidence="5" key="1">
    <citation type="submission" date="2021-12" db="EMBL/GenBank/DDBJ databases">
        <authorList>
            <person name="King R."/>
        </authorList>
    </citation>
    <scope>NUCLEOTIDE SEQUENCE</scope>
</reference>
<evidence type="ECO:0000313" key="6">
    <source>
        <dbReference type="Proteomes" id="UP001154078"/>
    </source>
</evidence>
<keyword evidence="4" id="KW-0472">Membrane</keyword>